<dbReference type="Pfam" id="PF14791">
    <property type="entry name" value="DNA_pol_B_thumb"/>
    <property type="match status" value="1"/>
</dbReference>
<dbReference type="SMART" id="SM00481">
    <property type="entry name" value="POLIIIAc"/>
    <property type="match status" value="1"/>
</dbReference>
<dbReference type="GO" id="GO:0042578">
    <property type="term" value="F:phosphoric ester hydrolase activity"/>
    <property type="evidence" value="ECO:0007669"/>
    <property type="project" value="TreeGrafter"/>
</dbReference>
<feature type="domain" description="Polymerase/histidinol phosphatase N-terminal" evidence="3">
    <location>
        <begin position="191"/>
        <end position="270"/>
    </location>
</feature>
<keyword evidence="2" id="KW-0548">Nucleotidyltransferase</keyword>
<gene>
    <name evidence="4" type="ORF">ENJ98_06005</name>
</gene>
<comment type="caution">
    <text evidence="4">The sequence shown here is derived from an EMBL/GenBank/DDBJ whole genome shotgun (WGS) entry which is preliminary data.</text>
</comment>
<dbReference type="GO" id="GO:0008270">
    <property type="term" value="F:zinc ion binding"/>
    <property type="evidence" value="ECO:0007669"/>
    <property type="project" value="TreeGrafter"/>
</dbReference>
<dbReference type="PANTHER" id="PTHR36928:SF1">
    <property type="entry name" value="PHOSPHATASE YCDX-RELATED"/>
    <property type="match status" value="1"/>
</dbReference>
<evidence type="ECO:0000256" key="2">
    <source>
        <dbReference type="ARBA" id="ARBA00022695"/>
    </source>
</evidence>
<dbReference type="PANTHER" id="PTHR36928">
    <property type="entry name" value="PHOSPHATASE YCDX-RELATED"/>
    <property type="match status" value="1"/>
</dbReference>
<dbReference type="Gene3D" id="3.30.460.10">
    <property type="entry name" value="Beta Polymerase, domain 2"/>
    <property type="match status" value="1"/>
</dbReference>
<dbReference type="Gene3D" id="3.20.20.140">
    <property type="entry name" value="Metal-dependent hydrolases"/>
    <property type="match status" value="1"/>
</dbReference>
<dbReference type="CDD" id="cd07436">
    <property type="entry name" value="PHP_PolX"/>
    <property type="match status" value="1"/>
</dbReference>
<dbReference type="Gene3D" id="3.30.210.10">
    <property type="entry name" value="DNA polymerase, thumb domain"/>
    <property type="match status" value="1"/>
</dbReference>
<dbReference type="InterPro" id="IPR004013">
    <property type="entry name" value="PHP_dom"/>
</dbReference>
<dbReference type="Pfam" id="PF14792">
    <property type="entry name" value="DNA_pol_B_palm"/>
    <property type="match status" value="1"/>
</dbReference>
<dbReference type="InterPro" id="IPR047967">
    <property type="entry name" value="PolX_PHP"/>
</dbReference>
<protein>
    <submittedName>
        <fullName evidence="4">PHP domain-containing protein</fullName>
    </submittedName>
</protein>
<dbReference type="InterPro" id="IPR050243">
    <property type="entry name" value="PHP_phosphatase"/>
</dbReference>
<evidence type="ECO:0000256" key="1">
    <source>
        <dbReference type="ARBA" id="ARBA00022679"/>
    </source>
</evidence>
<evidence type="ECO:0000259" key="3">
    <source>
        <dbReference type="SMART" id="SM00481"/>
    </source>
</evidence>
<dbReference type="InterPro" id="IPR003141">
    <property type="entry name" value="Pol/His_phosphatase_N"/>
</dbReference>
<sequence>ELKQRTRRWLWSEVEEVAEQLLVHLRGVEGVKRVELAGSYRRRKETVGDLDVLAIATRGAGVIEAFTRFEAVERVVSKGTTRSQVVLRRGLQVDLRVVPQASFGAAWHYFTGSKAHNIAVRTMGVQRGLKINEYGVFDRAGKRIAGRTEEEVYAQVGLPWIEPELREQQGELEAAAEGRLPKLVELKDLKGDLHCHTTESDGRESLEAMARAAKALGHRYLAITEHSQHLGVARGLTPERLLAHCEAIDRLNEKLKGIRLLKGVEVDILEDGTLDMPDEVLARLDVVVGAIHFAFGLSRKKQTERVIRAMDNPHFHILAHPTARLIGRRRACDLDMERIMDAALERGCYLELNAQPQRLDLNDLHCRMAKERGLKVVISTDAHSSGQLQYLRHGVGQARRGWLEKGDVLNTLGLNSFLRALKR</sequence>
<dbReference type="InterPro" id="IPR016195">
    <property type="entry name" value="Pol/histidinol_Pase-like"/>
</dbReference>
<keyword evidence="1" id="KW-0808">Transferase</keyword>
<accession>A0A7C5IZY1</accession>
<dbReference type="SUPFAM" id="SSF81301">
    <property type="entry name" value="Nucleotidyltransferase"/>
    <property type="match status" value="1"/>
</dbReference>
<feature type="non-terminal residue" evidence="4">
    <location>
        <position position="1"/>
    </location>
</feature>
<reference evidence="4" key="1">
    <citation type="journal article" date="2020" name="mSystems">
        <title>Genome- and Community-Level Interaction Insights into Carbon Utilization and Element Cycling Functions of Hydrothermarchaeota in Hydrothermal Sediment.</title>
        <authorList>
            <person name="Zhou Z."/>
            <person name="Liu Y."/>
            <person name="Xu W."/>
            <person name="Pan J."/>
            <person name="Luo Z.H."/>
            <person name="Li M."/>
        </authorList>
    </citation>
    <scope>NUCLEOTIDE SEQUENCE [LARGE SCALE GENOMIC DNA]</scope>
    <source>
        <strain evidence="4">HyVt-535</strain>
    </source>
</reference>
<dbReference type="GO" id="GO:0005829">
    <property type="term" value="C:cytosol"/>
    <property type="evidence" value="ECO:0007669"/>
    <property type="project" value="TreeGrafter"/>
</dbReference>
<dbReference type="Proteomes" id="UP000886100">
    <property type="component" value="Unassembled WGS sequence"/>
</dbReference>
<dbReference type="EMBL" id="DROM01000363">
    <property type="protein sequence ID" value="HHH13773.1"/>
    <property type="molecule type" value="Genomic_DNA"/>
</dbReference>
<dbReference type="GO" id="GO:0016779">
    <property type="term" value="F:nucleotidyltransferase activity"/>
    <property type="evidence" value="ECO:0007669"/>
    <property type="project" value="UniProtKB-KW"/>
</dbReference>
<dbReference type="InterPro" id="IPR028207">
    <property type="entry name" value="DNA_pol_B_palm_palm"/>
</dbReference>
<evidence type="ECO:0000313" key="4">
    <source>
        <dbReference type="EMBL" id="HHH13773.1"/>
    </source>
</evidence>
<dbReference type="SUPFAM" id="SSF89550">
    <property type="entry name" value="PHP domain-like"/>
    <property type="match status" value="1"/>
</dbReference>
<dbReference type="InterPro" id="IPR029398">
    <property type="entry name" value="PolB_thumb"/>
</dbReference>
<dbReference type="Pfam" id="PF02811">
    <property type="entry name" value="PHP"/>
    <property type="match status" value="1"/>
</dbReference>
<dbReference type="FunFam" id="3.20.20.140:FF:000047">
    <property type="entry name" value="PHP domain-containing protein"/>
    <property type="match status" value="1"/>
</dbReference>
<proteinExistence type="predicted"/>
<dbReference type="InterPro" id="IPR037160">
    <property type="entry name" value="DNA_Pol_thumb_sf"/>
</dbReference>
<organism evidence="4">
    <name type="scientific">Thiolapillus brandeum</name>
    <dbReference type="NCBI Taxonomy" id="1076588"/>
    <lineage>
        <taxon>Bacteria</taxon>
        <taxon>Pseudomonadati</taxon>
        <taxon>Pseudomonadota</taxon>
        <taxon>Gammaproteobacteria</taxon>
        <taxon>Chromatiales</taxon>
        <taxon>Sedimenticolaceae</taxon>
        <taxon>Thiolapillus</taxon>
    </lineage>
</organism>
<dbReference type="AlphaFoldDB" id="A0A7C5IZY1"/>
<dbReference type="InterPro" id="IPR043519">
    <property type="entry name" value="NT_sf"/>
</dbReference>
<name>A0A7C5IZY1_9GAMM</name>